<evidence type="ECO:0000259" key="2">
    <source>
        <dbReference type="Pfam" id="PF03364"/>
    </source>
</evidence>
<protein>
    <submittedName>
        <fullName evidence="4">DUF2892 domain-containing protein</fullName>
    </submittedName>
</protein>
<dbReference type="EMBL" id="RXOC01000007">
    <property type="protein sequence ID" value="RXF69296.1"/>
    <property type="molecule type" value="Genomic_DNA"/>
</dbReference>
<name>A0A4Q0M981_9SPHI</name>
<comment type="similarity">
    <text evidence="1">Belongs to the ribosome association toxin RatA family.</text>
</comment>
<feature type="domain" description="Inner membrane protein YgaP-like transmembrane" evidence="3">
    <location>
        <begin position="25"/>
        <end position="85"/>
    </location>
</feature>
<reference evidence="4 5" key="1">
    <citation type="submission" date="2018-12" db="EMBL/GenBank/DDBJ databases">
        <title>The Draft Genome Sequence of the Soil Bacterium Pedobacter tournemirensis R1.</title>
        <authorList>
            <person name="He J."/>
        </authorList>
    </citation>
    <scope>NUCLEOTIDE SEQUENCE [LARGE SCALE GENOMIC DNA]</scope>
    <source>
        <strain evidence="4 5">R1</strain>
    </source>
</reference>
<accession>A0A4Q0M981</accession>
<proteinExistence type="inferred from homology"/>
<dbReference type="InterPro" id="IPR023393">
    <property type="entry name" value="START-like_dom_sf"/>
</dbReference>
<dbReference type="PANTHER" id="PTHR33824">
    <property type="entry name" value="POLYKETIDE CYCLASE/DEHYDRASE AND LIPID TRANSPORT SUPERFAMILY PROTEIN"/>
    <property type="match status" value="1"/>
</dbReference>
<comment type="caution">
    <text evidence="4">The sequence shown here is derived from an EMBL/GenBank/DDBJ whole genome shotgun (WGS) entry which is preliminary data.</text>
</comment>
<dbReference type="Proteomes" id="UP000290848">
    <property type="component" value="Unassembled WGS sequence"/>
</dbReference>
<dbReference type="SUPFAM" id="SSF55961">
    <property type="entry name" value="Bet v1-like"/>
    <property type="match status" value="1"/>
</dbReference>
<sequence length="242" mass="26966">MALIYPRLLQQGKTHPVYPQNNKHININTAERIFSVAAGSFLLYSGIKHLFKNPFVAVSKAVAGGTLLIRGTSGYCPAYAALGKDGTQNEAINIKQYFTINKSRAEVFAFWRKFENLPMFMRHLQSVEKKGDNLWHWKAKFAGGVPAISWNAEIVKEEENHFIGWQSIKGSVIVNTGKVEFNDAPNGQGTEVQLVFSYHLPGGGVGTGIGWLINPLVENLIREDVRNFKRYMEAGEVPVTSI</sequence>
<gene>
    <name evidence="4" type="ORF">EKH83_11445</name>
</gene>
<dbReference type="Pfam" id="PF11127">
    <property type="entry name" value="YgaP-like_TM"/>
    <property type="match status" value="1"/>
</dbReference>
<organism evidence="4 5">
    <name type="scientific">Arcticibacter tournemirensis</name>
    <dbReference type="NCBI Taxonomy" id="699437"/>
    <lineage>
        <taxon>Bacteria</taxon>
        <taxon>Pseudomonadati</taxon>
        <taxon>Bacteroidota</taxon>
        <taxon>Sphingobacteriia</taxon>
        <taxon>Sphingobacteriales</taxon>
        <taxon>Sphingobacteriaceae</taxon>
        <taxon>Arcticibacter</taxon>
    </lineage>
</organism>
<dbReference type="Gene3D" id="6.10.140.1340">
    <property type="match status" value="1"/>
</dbReference>
<dbReference type="InterPro" id="IPR005031">
    <property type="entry name" value="COQ10_START"/>
</dbReference>
<dbReference type="InterPro" id="IPR021309">
    <property type="entry name" value="YgaP-like_TM"/>
</dbReference>
<evidence type="ECO:0000256" key="1">
    <source>
        <dbReference type="ARBA" id="ARBA00008918"/>
    </source>
</evidence>
<dbReference type="CDD" id="cd07817">
    <property type="entry name" value="SRPBCC_8"/>
    <property type="match status" value="1"/>
</dbReference>
<evidence type="ECO:0000313" key="5">
    <source>
        <dbReference type="Proteomes" id="UP000290848"/>
    </source>
</evidence>
<evidence type="ECO:0000313" key="4">
    <source>
        <dbReference type="EMBL" id="RXF69296.1"/>
    </source>
</evidence>
<dbReference type="Pfam" id="PF03364">
    <property type="entry name" value="Polyketide_cyc"/>
    <property type="match status" value="1"/>
</dbReference>
<dbReference type="PANTHER" id="PTHR33824:SF7">
    <property type="entry name" value="POLYKETIDE CYCLASE_DEHYDRASE AND LIPID TRANSPORT SUPERFAMILY PROTEIN"/>
    <property type="match status" value="1"/>
</dbReference>
<dbReference type="Gene3D" id="3.30.530.20">
    <property type="match status" value="1"/>
</dbReference>
<dbReference type="RefSeq" id="WP_128769571.1">
    <property type="nucleotide sequence ID" value="NZ_RXOC01000007.1"/>
</dbReference>
<feature type="domain" description="Coenzyme Q-binding protein COQ10 START" evidence="2">
    <location>
        <begin position="101"/>
        <end position="227"/>
    </location>
</feature>
<dbReference type="InterPro" id="IPR047137">
    <property type="entry name" value="ORF3"/>
</dbReference>
<dbReference type="AlphaFoldDB" id="A0A4Q0M981"/>
<evidence type="ECO:0000259" key="3">
    <source>
        <dbReference type="Pfam" id="PF11127"/>
    </source>
</evidence>